<dbReference type="InterPro" id="IPR001965">
    <property type="entry name" value="Znf_PHD"/>
</dbReference>
<feature type="compositionally biased region" description="Polar residues" evidence="6">
    <location>
        <begin position="99"/>
        <end position="109"/>
    </location>
</feature>
<dbReference type="InterPro" id="IPR019787">
    <property type="entry name" value="Znf_PHD-finger"/>
</dbReference>
<accession>A0A1B6FEE1</accession>
<dbReference type="PROSITE" id="PS01359">
    <property type="entry name" value="ZF_PHD_1"/>
    <property type="match status" value="1"/>
</dbReference>
<feature type="non-terminal residue" evidence="8">
    <location>
        <position position="214"/>
    </location>
</feature>
<dbReference type="SMART" id="SM00249">
    <property type="entry name" value="PHD"/>
    <property type="match status" value="1"/>
</dbReference>
<dbReference type="PROSITE" id="PS50016">
    <property type="entry name" value="ZF_PHD_2"/>
    <property type="match status" value="1"/>
</dbReference>
<evidence type="ECO:0000259" key="7">
    <source>
        <dbReference type="PROSITE" id="PS50016"/>
    </source>
</evidence>
<proteinExistence type="predicted"/>
<dbReference type="InterPro" id="IPR011011">
    <property type="entry name" value="Znf_FYVE_PHD"/>
</dbReference>
<feature type="coiled-coil region" evidence="5">
    <location>
        <begin position="138"/>
        <end position="193"/>
    </location>
</feature>
<dbReference type="InterPro" id="IPR013083">
    <property type="entry name" value="Znf_RING/FYVE/PHD"/>
</dbReference>
<protein>
    <recommendedName>
        <fullName evidence="7">PHD-type domain-containing protein</fullName>
    </recommendedName>
</protein>
<evidence type="ECO:0000256" key="4">
    <source>
        <dbReference type="PROSITE-ProRule" id="PRU00146"/>
    </source>
</evidence>
<evidence type="ECO:0000256" key="3">
    <source>
        <dbReference type="ARBA" id="ARBA00022833"/>
    </source>
</evidence>
<evidence type="ECO:0000256" key="1">
    <source>
        <dbReference type="ARBA" id="ARBA00022723"/>
    </source>
</evidence>
<gene>
    <name evidence="8" type="ORF">g.30446</name>
</gene>
<evidence type="ECO:0000313" key="8">
    <source>
        <dbReference type="EMBL" id="JAS48565.1"/>
    </source>
</evidence>
<dbReference type="EMBL" id="GECZ01021204">
    <property type="protein sequence ID" value="JAS48565.1"/>
    <property type="molecule type" value="Transcribed_RNA"/>
</dbReference>
<dbReference type="AlphaFoldDB" id="A0A1B6FEE1"/>
<dbReference type="InterPro" id="IPR019786">
    <property type="entry name" value="Zinc_finger_PHD-type_CS"/>
</dbReference>
<keyword evidence="2 4" id="KW-0863">Zinc-finger</keyword>
<dbReference type="SUPFAM" id="SSF57903">
    <property type="entry name" value="FYVE/PHD zinc finger"/>
    <property type="match status" value="1"/>
</dbReference>
<feature type="region of interest" description="Disordered" evidence="6">
    <location>
        <begin position="72"/>
        <end position="109"/>
    </location>
</feature>
<dbReference type="GO" id="GO:0008270">
    <property type="term" value="F:zinc ion binding"/>
    <property type="evidence" value="ECO:0007669"/>
    <property type="project" value="UniProtKB-KW"/>
</dbReference>
<keyword evidence="3" id="KW-0862">Zinc</keyword>
<evidence type="ECO:0000256" key="5">
    <source>
        <dbReference type="SAM" id="Coils"/>
    </source>
</evidence>
<evidence type="ECO:0000256" key="2">
    <source>
        <dbReference type="ARBA" id="ARBA00022771"/>
    </source>
</evidence>
<dbReference type="Gene3D" id="3.30.40.10">
    <property type="entry name" value="Zinc/RING finger domain, C3HC4 (zinc finger)"/>
    <property type="match status" value="1"/>
</dbReference>
<feature type="compositionally biased region" description="Polar residues" evidence="6">
    <location>
        <begin position="72"/>
        <end position="90"/>
    </location>
</feature>
<organism evidence="8">
    <name type="scientific">Cuerna arida</name>
    <dbReference type="NCBI Taxonomy" id="1464854"/>
    <lineage>
        <taxon>Eukaryota</taxon>
        <taxon>Metazoa</taxon>
        <taxon>Ecdysozoa</taxon>
        <taxon>Arthropoda</taxon>
        <taxon>Hexapoda</taxon>
        <taxon>Insecta</taxon>
        <taxon>Pterygota</taxon>
        <taxon>Neoptera</taxon>
        <taxon>Paraneoptera</taxon>
        <taxon>Hemiptera</taxon>
        <taxon>Auchenorrhyncha</taxon>
        <taxon>Membracoidea</taxon>
        <taxon>Cicadellidae</taxon>
        <taxon>Cicadellinae</taxon>
        <taxon>Proconiini</taxon>
        <taxon>Cuerna</taxon>
    </lineage>
</organism>
<sequence>MFKNNNKKPTRYPCGICTIGVKYAGIQCTESCGTWFHAKCVNLDDKTLTKMATSGWLCSGCMASKQQSKTTVSIKQNTVNEESSTSNPGHSAQGVVTKPSHSPPTKNNSSIITELENSLLENDPTNNEEENESLKGQITILESKLDSRDAQIEEMKEQECNFLRKIEDLLTKMDETQAQLDKEKQEKTKIQQIYQDYAFEQEQLITDHINKIKS</sequence>
<keyword evidence="1" id="KW-0479">Metal-binding</keyword>
<keyword evidence="5" id="KW-0175">Coiled coil</keyword>
<feature type="domain" description="PHD-type" evidence="7">
    <location>
        <begin position="11"/>
        <end position="64"/>
    </location>
</feature>
<reference evidence="8" key="1">
    <citation type="submission" date="2015-11" db="EMBL/GenBank/DDBJ databases">
        <title>De novo transcriptome assembly of four potential Pierce s Disease insect vectors from Arizona vineyards.</title>
        <authorList>
            <person name="Tassone E.E."/>
        </authorList>
    </citation>
    <scope>NUCLEOTIDE SEQUENCE</scope>
</reference>
<dbReference type="Pfam" id="PF00628">
    <property type="entry name" value="PHD"/>
    <property type="match status" value="1"/>
</dbReference>
<name>A0A1B6FEE1_9HEMI</name>
<evidence type="ECO:0000256" key="6">
    <source>
        <dbReference type="SAM" id="MobiDB-lite"/>
    </source>
</evidence>